<name>A0A814FTX4_9BILA</name>
<dbReference type="Proteomes" id="UP000663829">
    <property type="component" value="Unassembled WGS sequence"/>
</dbReference>
<reference evidence="2" key="1">
    <citation type="submission" date="2021-02" db="EMBL/GenBank/DDBJ databases">
        <authorList>
            <person name="Nowell W R."/>
        </authorList>
    </citation>
    <scope>NUCLEOTIDE SEQUENCE</scope>
</reference>
<dbReference type="EMBL" id="CAJNOQ010002897">
    <property type="protein sequence ID" value="CAF0984784.1"/>
    <property type="molecule type" value="Genomic_DNA"/>
</dbReference>
<proteinExistence type="predicted"/>
<evidence type="ECO:0000256" key="1">
    <source>
        <dbReference type="SAM" id="MobiDB-lite"/>
    </source>
</evidence>
<evidence type="ECO:0000313" key="2">
    <source>
        <dbReference type="EMBL" id="CAF0984784.1"/>
    </source>
</evidence>
<comment type="caution">
    <text evidence="2">The sequence shown here is derived from an EMBL/GenBank/DDBJ whole genome shotgun (WGS) entry which is preliminary data.</text>
</comment>
<evidence type="ECO:0000313" key="4">
    <source>
        <dbReference type="Proteomes" id="UP000663829"/>
    </source>
</evidence>
<dbReference type="EMBL" id="CAJOBC010002897">
    <property type="protein sequence ID" value="CAF3757085.1"/>
    <property type="molecule type" value="Genomic_DNA"/>
</dbReference>
<evidence type="ECO:0000313" key="3">
    <source>
        <dbReference type="EMBL" id="CAF3757085.1"/>
    </source>
</evidence>
<dbReference type="Proteomes" id="UP000681722">
    <property type="component" value="Unassembled WGS sequence"/>
</dbReference>
<gene>
    <name evidence="2" type="ORF">GPM918_LOCUS12941</name>
    <name evidence="3" type="ORF">SRO942_LOCUS12941</name>
</gene>
<keyword evidence="4" id="KW-1185">Reference proteome</keyword>
<sequence>MGRGEPLVRGSTHVNSSNILASSGIITTTSGLDVTASTLPLTTTTITGEVFKKNSHEILNTSMHTSALLLASTSIPLKIISLNTASTPNTLTTSNASVRPIAEYDIENVDPELATTTSDSPEETNT</sequence>
<accession>A0A814FTX4</accession>
<protein>
    <submittedName>
        <fullName evidence="2">Uncharacterized protein</fullName>
    </submittedName>
</protein>
<dbReference type="AlphaFoldDB" id="A0A814FTX4"/>
<organism evidence="2 4">
    <name type="scientific">Didymodactylos carnosus</name>
    <dbReference type="NCBI Taxonomy" id="1234261"/>
    <lineage>
        <taxon>Eukaryota</taxon>
        <taxon>Metazoa</taxon>
        <taxon>Spiralia</taxon>
        <taxon>Gnathifera</taxon>
        <taxon>Rotifera</taxon>
        <taxon>Eurotatoria</taxon>
        <taxon>Bdelloidea</taxon>
        <taxon>Philodinida</taxon>
        <taxon>Philodinidae</taxon>
        <taxon>Didymodactylos</taxon>
    </lineage>
</organism>
<feature type="region of interest" description="Disordered" evidence="1">
    <location>
        <begin position="103"/>
        <end position="126"/>
    </location>
</feature>